<evidence type="ECO:0000313" key="4">
    <source>
        <dbReference type="Proteomes" id="UP001524435"/>
    </source>
</evidence>
<organism evidence="3 4">
    <name type="scientific">Massilicoli timonensis</name>
    <dbReference type="NCBI Taxonomy" id="2015901"/>
    <lineage>
        <taxon>Bacteria</taxon>
        <taxon>Bacillati</taxon>
        <taxon>Bacillota</taxon>
        <taxon>Erysipelotrichia</taxon>
        <taxon>Erysipelotrichales</taxon>
        <taxon>Erysipelotrichaceae</taxon>
        <taxon>Massilicoli</taxon>
    </lineage>
</organism>
<dbReference type="EMBL" id="JANGCH010000012">
    <property type="protein sequence ID" value="MCQ5122279.1"/>
    <property type="molecule type" value="Genomic_DNA"/>
</dbReference>
<dbReference type="Pfam" id="PF04014">
    <property type="entry name" value="MazE_antitoxin"/>
    <property type="match status" value="1"/>
</dbReference>
<reference evidence="3 4" key="1">
    <citation type="submission" date="2022-06" db="EMBL/GenBank/DDBJ databases">
        <title>Isolation of gut microbiota from human fecal samples.</title>
        <authorList>
            <person name="Pamer E.G."/>
            <person name="Barat B."/>
            <person name="Waligurski E."/>
            <person name="Medina S."/>
            <person name="Paddock L."/>
            <person name="Mostad J."/>
        </authorList>
    </citation>
    <scope>NUCLEOTIDE SEQUENCE [LARGE SCALE GENOMIC DNA]</scope>
    <source>
        <strain evidence="3 4">DFI.6.1</strain>
    </source>
</reference>
<dbReference type="PROSITE" id="PS51740">
    <property type="entry name" value="SPOVT_ABRB"/>
    <property type="match status" value="1"/>
</dbReference>
<dbReference type="InterPro" id="IPR007159">
    <property type="entry name" value="SpoVT-AbrB_dom"/>
</dbReference>
<dbReference type="GO" id="GO:0003677">
    <property type="term" value="F:DNA binding"/>
    <property type="evidence" value="ECO:0007669"/>
    <property type="project" value="UniProtKB-KW"/>
</dbReference>
<name>A0ABT1SM35_9FIRM</name>
<dbReference type="NCBIfam" id="TIGR01439">
    <property type="entry name" value="lp_hng_hel_AbrB"/>
    <property type="match status" value="1"/>
</dbReference>
<dbReference type="InterPro" id="IPR037914">
    <property type="entry name" value="SpoVT-AbrB_sf"/>
</dbReference>
<comment type="caution">
    <text evidence="3">The sequence shown here is derived from an EMBL/GenBank/DDBJ whole genome shotgun (WGS) entry which is preliminary data.</text>
</comment>
<dbReference type="PANTHER" id="PTHR36432:SF4">
    <property type="entry name" value="TRANSITION STATE REGULATOR ABH-RELATED"/>
    <property type="match status" value="1"/>
</dbReference>
<proteinExistence type="predicted"/>
<dbReference type="Proteomes" id="UP001524435">
    <property type="component" value="Unassembled WGS sequence"/>
</dbReference>
<dbReference type="InterPro" id="IPR052731">
    <property type="entry name" value="B_subtilis_Trans_State_Reg"/>
</dbReference>
<dbReference type="SMART" id="SM00966">
    <property type="entry name" value="SpoVT_AbrB"/>
    <property type="match status" value="1"/>
</dbReference>
<gene>
    <name evidence="3" type="ORF">NE663_08415</name>
</gene>
<keyword evidence="1 3" id="KW-0238">DNA-binding</keyword>
<sequence length="164" mass="19279">MKATGVVRRLDELGRLVIPKEIRKRFQMKEGDSIEFYIVDNQIMIQKFEPLSQYLKEIKLMCETLAQMSGNETFFVQEEYLKHYMREVRSEFISKCQSVHRMTMFQDYPIYQENERYSGVICPISDYGEWMGAFVMVSKSGKESDLQLDALKAFTQLLLKKQGG</sequence>
<dbReference type="RefSeq" id="WP_256198146.1">
    <property type="nucleotide sequence ID" value="NZ_CANTYB010000094.1"/>
</dbReference>
<keyword evidence="4" id="KW-1185">Reference proteome</keyword>
<evidence type="ECO:0000313" key="3">
    <source>
        <dbReference type="EMBL" id="MCQ5122279.1"/>
    </source>
</evidence>
<evidence type="ECO:0000259" key="2">
    <source>
        <dbReference type="PROSITE" id="PS51740"/>
    </source>
</evidence>
<dbReference type="Gene3D" id="2.10.260.10">
    <property type="match status" value="1"/>
</dbReference>
<accession>A0ABT1SM35</accession>
<evidence type="ECO:0000256" key="1">
    <source>
        <dbReference type="PROSITE-ProRule" id="PRU01076"/>
    </source>
</evidence>
<feature type="domain" description="SpoVT-AbrB" evidence="2">
    <location>
        <begin position="5"/>
        <end position="50"/>
    </location>
</feature>
<protein>
    <submittedName>
        <fullName evidence="3">AbrB/MazE/SpoVT family DNA-binding domain-containing protein</fullName>
    </submittedName>
</protein>
<dbReference type="SUPFAM" id="SSF89447">
    <property type="entry name" value="AbrB/MazE/MraZ-like"/>
    <property type="match status" value="1"/>
</dbReference>
<dbReference type="PANTHER" id="PTHR36432">
    <property type="match status" value="1"/>
</dbReference>